<dbReference type="SUPFAM" id="SSF140376">
    <property type="entry name" value="ChaB-like"/>
    <property type="match status" value="1"/>
</dbReference>
<dbReference type="Proteomes" id="UP001236585">
    <property type="component" value="Chromosome"/>
</dbReference>
<dbReference type="Gene3D" id="1.10.1740.70">
    <property type="entry name" value="ChaB"/>
    <property type="match status" value="1"/>
</dbReference>
<evidence type="ECO:0000256" key="1">
    <source>
        <dbReference type="SAM" id="MobiDB-lite"/>
    </source>
</evidence>
<sequence length="137" mass="15027">MPKTTKGGKPKSDELPSTLEKSNAKAQRTFAKAHDAAAEEYGSEERAHRVAYAALKRSFEKVGDRWLPKKKSGPSDARAERGGLNNPIPSAEGVDANASKKHLLDIARKLDIAGRSSMDKAQLVDAIKKYNRRARDK</sequence>
<keyword evidence="3" id="KW-1185">Reference proteome</keyword>
<dbReference type="InterPro" id="IPR037205">
    <property type="entry name" value="ChaB_sf"/>
</dbReference>
<organism evidence="2 3">
    <name type="scientific">Candidatus Mycobacterium wuenschmannii</name>
    <dbReference type="NCBI Taxonomy" id="3027808"/>
    <lineage>
        <taxon>Bacteria</taxon>
        <taxon>Bacillati</taxon>
        <taxon>Actinomycetota</taxon>
        <taxon>Actinomycetes</taxon>
        <taxon>Mycobacteriales</taxon>
        <taxon>Mycobacteriaceae</taxon>
        <taxon>Mycobacterium</taxon>
    </lineage>
</organism>
<dbReference type="InterPro" id="IPR009317">
    <property type="entry name" value="ChaB"/>
</dbReference>
<dbReference type="Pfam" id="PF06150">
    <property type="entry name" value="ChaB"/>
    <property type="match status" value="1"/>
</dbReference>
<name>A0ABY8VXD5_9MYCO</name>
<gene>
    <name evidence="2" type="ORF">PT015_01905</name>
</gene>
<feature type="region of interest" description="Disordered" evidence="1">
    <location>
        <begin position="65"/>
        <end position="96"/>
    </location>
</feature>
<evidence type="ECO:0000313" key="2">
    <source>
        <dbReference type="EMBL" id="WIM88295.1"/>
    </source>
</evidence>
<proteinExistence type="predicted"/>
<feature type="compositionally biased region" description="Basic and acidic residues" evidence="1">
    <location>
        <begin position="32"/>
        <end position="46"/>
    </location>
</feature>
<evidence type="ECO:0000313" key="3">
    <source>
        <dbReference type="Proteomes" id="UP001236585"/>
    </source>
</evidence>
<accession>A0ABY8VXD5</accession>
<dbReference type="EMBL" id="CP126981">
    <property type="protein sequence ID" value="WIM88295.1"/>
    <property type="molecule type" value="Genomic_DNA"/>
</dbReference>
<reference evidence="2 3" key="1">
    <citation type="journal article" date="2023" name="Microbiol. Resour. Announc.">
        <title>Complete Genome Sequence of Mycobacterium wuenschmanii, a novel Nontuberculous Mycobacterium Isolated from a captive population of Amazon Milk Frogs.</title>
        <authorList>
            <person name="Hicks J."/>
            <person name="Zeineldin M."/>
            <person name="Ward H."/>
            <person name="Wuenschmann A."/>
            <person name="Camp P."/>
            <person name="Farrell D."/>
            <person name="Lehman K."/>
            <person name="Thacker T."/>
            <person name="Cuthbert E."/>
        </authorList>
    </citation>
    <scope>NUCLEOTIDE SEQUENCE [LARGE SCALE GENOMIC DNA]</scope>
    <source>
        <strain evidence="2 3">Wuenschmanii</strain>
    </source>
</reference>
<feature type="region of interest" description="Disordered" evidence="1">
    <location>
        <begin position="1"/>
        <end position="46"/>
    </location>
</feature>
<dbReference type="RefSeq" id="WP_285188438.1">
    <property type="nucleotide sequence ID" value="NZ_CP126981.1"/>
</dbReference>
<protein>
    <submittedName>
        <fullName evidence="2">ChaB family protein</fullName>
    </submittedName>
</protein>